<dbReference type="PANTHER" id="PTHR48081">
    <property type="entry name" value="AB HYDROLASE SUPERFAMILY PROTEIN C4A8.06C"/>
    <property type="match status" value="1"/>
</dbReference>
<dbReference type="InterPro" id="IPR050300">
    <property type="entry name" value="GDXG_lipolytic_enzyme"/>
</dbReference>
<name>A0A6J6WVG5_9ZZZZ</name>
<keyword evidence="1" id="KW-0378">Hydrolase</keyword>
<dbReference type="EMBL" id="CAFAAB010000086">
    <property type="protein sequence ID" value="CAB4785977.1"/>
    <property type="molecule type" value="Genomic_DNA"/>
</dbReference>
<accession>A0A6J6WVG5</accession>
<dbReference type="SUPFAM" id="SSF53474">
    <property type="entry name" value="alpha/beta-Hydrolases"/>
    <property type="match status" value="1"/>
</dbReference>
<reference evidence="3" key="1">
    <citation type="submission" date="2020-05" db="EMBL/GenBank/DDBJ databases">
        <authorList>
            <person name="Chiriac C."/>
            <person name="Salcher M."/>
            <person name="Ghai R."/>
            <person name="Kavagutti S V."/>
        </authorList>
    </citation>
    <scope>NUCLEOTIDE SEQUENCE</scope>
</reference>
<dbReference type="PANTHER" id="PTHR48081:SF8">
    <property type="entry name" value="ALPHA_BETA HYDROLASE FOLD-3 DOMAIN-CONTAINING PROTEIN-RELATED"/>
    <property type="match status" value="1"/>
</dbReference>
<organism evidence="3">
    <name type="scientific">freshwater metagenome</name>
    <dbReference type="NCBI Taxonomy" id="449393"/>
    <lineage>
        <taxon>unclassified sequences</taxon>
        <taxon>metagenomes</taxon>
        <taxon>ecological metagenomes</taxon>
    </lineage>
</organism>
<dbReference type="GO" id="GO:0016787">
    <property type="term" value="F:hydrolase activity"/>
    <property type="evidence" value="ECO:0007669"/>
    <property type="project" value="UniProtKB-KW"/>
</dbReference>
<dbReference type="AlphaFoldDB" id="A0A6J6WVG5"/>
<sequence length="311" mass="33387">MPIHPMLEPVLAYMRDNPGPNPIDLPLSEVRANHLTTSLATDSTPPEMESVTDITIPTREGTVEARVYVPRGVRGNAVGIYFHGGGFVLGTLDSYDTLARRLAEASGVSVISVAYRLAPESPFPSAIHDGEDAVRWIGEHRDQFGEPDAGLLVLGDSAGGCIAAVVANVVTPAIPLIGQVLLYPTLGPEVLTESSHNYATGYFLEMDHLRHNYAMYLQGWTDHTDPRVTPLLATDLSASPTAIVVVAECDPLRDEGVNYAGLLEHFNVHVDLLEAKGMPHSFFKLGGLVPDALEEMADLGGHIRALIAAAR</sequence>
<gene>
    <name evidence="3" type="ORF">UFOPK2958_00833</name>
</gene>
<evidence type="ECO:0000259" key="2">
    <source>
        <dbReference type="Pfam" id="PF07859"/>
    </source>
</evidence>
<feature type="domain" description="Alpha/beta hydrolase fold-3" evidence="2">
    <location>
        <begin position="80"/>
        <end position="283"/>
    </location>
</feature>
<dbReference type="InterPro" id="IPR029058">
    <property type="entry name" value="AB_hydrolase_fold"/>
</dbReference>
<dbReference type="Pfam" id="PF07859">
    <property type="entry name" value="Abhydrolase_3"/>
    <property type="match status" value="1"/>
</dbReference>
<dbReference type="InterPro" id="IPR013094">
    <property type="entry name" value="AB_hydrolase_3"/>
</dbReference>
<evidence type="ECO:0000256" key="1">
    <source>
        <dbReference type="ARBA" id="ARBA00022801"/>
    </source>
</evidence>
<dbReference type="Gene3D" id="3.40.50.1820">
    <property type="entry name" value="alpha/beta hydrolase"/>
    <property type="match status" value="1"/>
</dbReference>
<proteinExistence type="predicted"/>
<evidence type="ECO:0000313" key="3">
    <source>
        <dbReference type="EMBL" id="CAB4785977.1"/>
    </source>
</evidence>
<protein>
    <submittedName>
        <fullName evidence="3">Unannotated protein</fullName>
    </submittedName>
</protein>